<dbReference type="eggNOG" id="KOG2845">
    <property type="taxonomic scope" value="Eukaryota"/>
</dbReference>
<dbReference type="InterPro" id="IPR039128">
    <property type="entry name" value="TRIP4-like"/>
</dbReference>
<proteinExistence type="predicted"/>
<sequence>MESDLKRWLAEGLSSQLQLPVDKGVVEYLVAMDTKAEVEDYLEGLLGKKSHQDFIREFLLRWTAVVEERRHHGNMEMIVAHSRQEKEELVLFEPKKTTKKSKKDVKEAPKAIAPPPGFGVCPPQNPSTHKRSETTKKEGGASKTKFVPLLSAEGESQLSIKFPGRFLCQCLGQKHELVNNCLECGRIVCSQIVILDEK</sequence>
<dbReference type="EnsemblMetazoa" id="Aqu2.1.23555_001">
    <property type="protein sequence ID" value="Aqu2.1.23555_001"/>
    <property type="gene ID" value="Aqu2.1.23555"/>
</dbReference>
<evidence type="ECO:0000313" key="3">
    <source>
        <dbReference type="EnsemblMetazoa" id="Aqu2.1.23555_001"/>
    </source>
</evidence>
<feature type="compositionally biased region" description="Basic and acidic residues" evidence="1">
    <location>
        <begin position="130"/>
        <end position="140"/>
    </location>
</feature>
<name>A0A1X7U715_AMPQE</name>
<dbReference type="InParanoid" id="A0A1X7U715"/>
<evidence type="ECO:0000259" key="2">
    <source>
        <dbReference type="Pfam" id="PF23135"/>
    </source>
</evidence>
<dbReference type="Pfam" id="PF23135">
    <property type="entry name" value="TRI4_N"/>
    <property type="match status" value="1"/>
</dbReference>
<reference evidence="3" key="1">
    <citation type="submission" date="2017-05" db="UniProtKB">
        <authorList>
            <consortium name="EnsemblMetazoa"/>
        </authorList>
    </citation>
    <scope>IDENTIFICATION</scope>
</reference>
<feature type="region of interest" description="Disordered" evidence="1">
    <location>
        <begin position="100"/>
        <end position="144"/>
    </location>
</feature>
<feature type="domain" description="Activating signal cointegrator 1 N-terminal" evidence="2">
    <location>
        <begin position="5"/>
        <end position="62"/>
    </location>
</feature>
<dbReference type="InterPro" id="IPR056994">
    <property type="entry name" value="TRI4_N"/>
</dbReference>
<accession>A0A1X7U715</accession>
<dbReference type="AlphaFoldDB" id="A0A1X7U715"/>
<dbReference type="GO" id="GO:0045893">
    <property type="term" value="P:positive regulation of DNA-templated transcription"/>
    <property type="evidence" value="ECO:0007669"/>
    <property type="project" value="TreeGrafter"/>
</dbReference>
<dbReference type="OrthoDB" id="338816at2759"/>
<dbReference type="PANTHER" id="PTHR12963:SF4">
    <property type="entry name" value="ACTIVATING SIGNAL COINTEGRATOR 1"/>
    <property type="match status" value="1"/>
</dbReference>
<dbReference type="STRING" id="400682.A0A1X7U715"/>
<protein>
    <recommendedName>
        <fullName evidence="2">Activating signal cointegrator 1 N-terminal domain-containing protein</fullName>
    </recommendedName>
</protein>
<dbReference type="GO" id="GO:0005634">
    <property type="term" value="C:nucleus"/>
    <property type="evidence" value="ECO:0007669"/>
    <property type="project" value="TreeGrafter"/>
</dbReference>
<evidence type="ECO:0000256" key="1">
    <source>
        <dbReference type="SAM" id="MobiDB-lite"/>
    </source>
</evidence>
<organism evidence="3">
    <name type="scientific">Amphimedon queenslandica</name>
    <name type="common">Sponge</name>
    <dbReference type="NCBI Taxonomy" id="400682"/>
    <lineage>
        <taxon>Eukaryota</taxon>
        <taxon>Metazoa</taxon>
        <taxon>Porifera</taxon>
        <taxon>Demospongiae</taxon>
        <taxon>Heteroscleromorpha</taxon>
        <taxon>Haplosclerida</taxon>
        <taxon>Niphatidae</taxon>
        <taxon>Amphimedon</taxon>
    </lineage>
</organism>
<dbReference type="PANTHER" id="PTHR12963">
    <property type="entry name" value="THYROID RECEPTOR INTERACTING PROTEIN RELATED"/>
    <property type="match status" value="1"/>
</dbReference>